<reference evidence="1 2" key="1">
    <citation type="submission" date="2011-06" db="EMBL/GenBank/DDBJ databases">
        <title>The draft genome of Thiocapsa marina 5811.</title>
        <authorList>
            <consortium name="US DOE Joint Genome Institute (JGI-PGF)"/>
            <person name="Lucas S."/>
            <person name="Han J."/>
            <person name="Cheng J.-F."/>
            <person name="Goodwin L."/>
            <person name="Pitluck S."/>
            <person name="Peters L."/>
            <person name="Land M.L."/>
            <person name="Hauser L."/>
            <person name="Vogl K."/>
            <person name="Liu Z."/>
            <person name="Imhoff J."/>
            <person name="Thiel V."/>
            <person name="Frigaard N.-U."/>
            <person name="Bryant D."/>
            <person name="Woyke T.J."/>
        </authorList>
    </citation>
    <scope>NUCLEOTIDE SEQUENCE [LARGE SCALE GENOMIC DNA]</scope>
    <source>
        <strain evidence="1 2">5811</strain>
    </source>
</reference>
<proteinExistence type="predicted"/>
<name>F9U8D1_9GAMM</name>
<dbReference type="Proteomes" id="UP000005459">
    <property type="component" value="Unassembled WGS sequence"/>
</dbReference>
<protein>
    <submittedName>
        <fullName evidence="1">Uncharacterized protein</fullName>
    </submittedName>
</protein>
<dbReference type="OrthoDB" id="583278at2"/>
<keyword evidence="2" id="KW-1185">Reference proteome</keyword>
<dbReference type="STRING" id="768671.ThimaDRAFT_0989"/>
<sequence>MNKTSNKKPGLLRRLGSSLSKRLAPRVPDEVSCCEFDCRRAECVAGDWERCTLRLDYADRLRERHAPDHEQG</sequence>
<evidence type="ECO:0000313" key="2">
    <source>
        <dbReference type="Proteomes" id="UP000005459"/>
    </source>
</evidence>
<accession>F9U8D1</accession>
<dbReference type="AlphaFoldDB" id="F9U8D1"/>
<dbReference type="EMBL" id="AFWV01000003">
    <property type="protein sequence ID" value="EGV19543.1"/>
    <property type="molecule type" value="Genomic_DNA"/>
</dbReference>
<organism evidence="1 2">
    <name type="scientific">Thiocapsa marina 5811</name>
    <dbReference type="NCBI Taxonomy" id="768671"/>
    <lineage>
        <taxon>Bacteria</taxon>
        <taxon>Pseudomonadati</taxon>
        <taxon>Pseudomonadota</taxon>
        <taxon>Gammaproteobacteria</taxon>
        <taxon>Chromatiales</taxon>
        <taxon>Chromatiaceae</taxon>
        <taxon>Thiocapsa</taxon>
    </lineage>
</organism>
<dbReference type="RefSeq" id="WP_007191866.1">
    <property type="nucleotide sequence ID" value="NZ_AFWV01000003.1"/>
</dbReference>
<gene>
    <name evidence="1" type="ORF">ThimaDRAFT_0989</name>
</gene>
<evidence type="ECO:0000313" key="1">
    <source>
        <dbReference type="EMBL" id="EGV19543.1"/>
    </source>
</evidence>